<evidence type="ECO:0000313" key="3">
    <source>
        <dbReference type="Proteomes" id="UP001548590"/>
    </source>
</evidence>
<feature type="transmembrane region" description="Helical" evidence="1">
    <location>
        <begin position="68"/>
        <end position="90"/>
    </location>
</feature>
<protein>
    <submittedName>
        <fullName evidence="2">Uncharacterized protein</fullName>
    </submittedName>
</protein>
<dbReference type="RefSeq" id="WP_345925713.1">
    <property type="nucleotide sequence ID" value="NZ_JBDIVF010000002.1"/>
</dbReference>
<feature type="transmembrane region" description="Helical" evidence="1">
    <location>
        <begin position="39"/>
        <end position="61"/>
    </location>
</feature>
<proteinExistence type="predicted"/>
<evidence type="ECO:0000256" key="1">
    <source>
        <dbReference type="SAM" id="Phobius"/>
    </source>
</evidence>
<keyword evidence="3" id="KW-1185">Reference proteome</keyword>
<gene>
    <name evidence="2" type="ORF">ABVT11_13665</name>
</gene>
<evidence type="ECO:0000313" key="2">
    <source>
        <dbReference type="EMBL" id="MET1490880.1"/>
    </source>
</evidence>
<accession>A0ABV2CSK2</accession>
<dbReference type="EMBL" id="JBEWLZ010000007">
    <property type="protein sequence ID" value="MET1490880.1"/>
    <property type="molecule type" value="Genomic_DNA"/>
</dbReference>
<keyword evidence="1" id="KW-0812">Transmembrane</keyword>
<name>A0ABV2CSK2_9RHOO</name>
<dbReference type="Proteomes" id="UP001548590">
    <property type="component" value="Unassembled WGS sequence"/>
</dbReference>
<sequence>MKRAILIVIALQILAALPGMVWPGYLDSPIGLALMMPYLSVYLLSALGVPGLLVNQGACGWGLCPPTLAGWCVVLTSWLLGVLLLAWPLAQLIGRSGRDAGAHDRTRSS</sequence>
<keyword evidence="1" id="KW-1133">Transmembrane helix</keyword>
<keyword evidence="1" id="KW-0472">Membrane</keyword>
<organism evidence="2 3">
    <name type="scientific">Uliginosibacterium paludis</name>
    <dbReference type="NCBI Taxonomy" id="1615952"/>
    <lineage>
        <taxon>Bacteria</taxon>
        <taxon>Pseudomonadati</taxon>
        <taxon>Pseudomonadota</taxon>
        <taxon>Betaproteobacteria</taxon>
        <taxon>Rhodocyclales</taxon>
        <taxon>Zoogloeaceae</taxon>
        <taxon>Uliginosibacterium</taxon>
    </lineage>
</organism>
<comment type="caution">
    <text evidence="2">The sequence shown here is derived from an EMBL/GenBank/DDBJ whole genome shotgun (WGS) entry which is preliminary data.</text>
</comment>
<reference evidence="2 3" key="1">
    <citation type="submission" date="2024-07" db="EMBL/GenBank/DDBJ databases">
        <title>Uliginosibacterium paludis KCTC:42655.</title>
        <authorList>
            <person name="Kim M.K."/>
        </authorList>
    </citation>
    <scope>NUCLEOTIDE SEQUENCE [LARGE SCALE GENOMIC DNA]</scope>
    <source>
        <strain evidence="2 3">KCTC 42655</strain>
    </source>
</reference>